<dbReference type="EMBL" id="CAJJDN010000026">
    <property type="protein sequence ID" value="CAD8070410.1"/>
    <property type="molecule type" value="Genomic_DNA"/>
</dbReference>
<evidence type="ECO:0000313" key="1">
    <source>
        <dbReference type="EMBL" id="CAD8070410.1"/>
    </source>
</evidence>
<dbReference type="Proteomes" id="UP000692954">
    <property type="component" value="Unassembled WGS sequence"/>
</dbReference>
<sequence length="392" mass="47093">MFEFNKLEHIQLRKDCELHQIYQLDCNLIVMLINFNTSYYFDVIQLQVSRKLIKINCIPVFAFICGKSSIGLAHYENAKLTIQSFDFLNLNQNISNLLINKPYRDFLTFYFKRTQISMLLFHYECGSIISYFLNNDLEIQNQFYLIYQADNQILQSIYQLNQSDQFISLHYDNNQEYKLFEFQSNGIKKQIESKYLNDQNSFNGCTQTNNQIILVFTPKINTNSFIEFINQQYESVRIVEINYFNYIISIESILFDTEFQVWCKISTQQEVEIEQLCVFDKNNFQLISRKIYPDYMLDIQCTDLIIIETQMNLFDRINCLQKNHQTNSNEIEELKQLEDFDDFSEITIYYNLNPIYQTIKLMKFFEFEEYIIEQTIKKLKKQSSNILKQQDI</sequence>
<proteinExistence type="predicted"/>
<gene>
    <name evidence="1" type="ORF">PSON_ATCC_30995.1.T0260376</name>
</gene>
<name>A0A8S1LQV2_9CILI</name>
<comment type="caution">
    <text evidence="1">The sequence shown here is derived from an EMBL/GenBank/DDBJ whole genome shotgun (WGS) entry which is preliminary data.</text>
</comment>
<dbReference type="AlphaFoldDB" id="A0A8S1LQV2"/>
<dbReference type="OrthoDB" id="302981at2759"/>
<organism evidence="1 2">
    <name type="scientific">Paramecium sonneborni</name>
    <dbReference type="NCBI Taxonomy" id="65129"/>
    <lineage>
        <taxon>Eukaryota</taxon>
        <taxon>Sar</taxon>
        <taxon>Alveolata</taxon>
        <taxon>Ciliophora</taxon>
        <taxon>Intramacronucleata</taxon>
        <taxon>Oligohymenophorea</taxon>
        <taxon>Peniculida</taxon>
        <taxon>Parameciidae</taxon>
        <taxon>Paramecium</taxon>
    </lineage>
</organism>
<keyword evidence="2" id="KW-1185">Reference proteome</keyword>
<reference evidence="1" key="1">
    <citation type="submission" date="2021-01" db="EMBL/GenBank/DDBJ databases">
        <authorList>
            <consortium name="Genoscope - CEA"/>
            <person name="William W."/>
        </authorList>
    </citation>
    <scope>NUCLEOTIDE SEQUENCE</scope>
</reference>
<evidence type="ECO:0000313" key="2">
    <source>
        <dbReference type="Proteomes" id="UP000692954"/>
    </source>
</evidence>
<protein>
    <submittedName>
        <fullName evidence="1">Uncharacterized protein</fullName>
    </submittedName>
</protein>
<accession>A0A8S1LQV2</accession>